<proteinExistence type="predicted"/>
<dbReference type="AlphaFoldDB" id="A0A382Q4I6"/>
<reference evidence="2" key="1">
    <citation type="submission" date="2018-05" db="EMBL/GenBank/DDBJ databases">
        <authorList>
            <person name="Lanie J.A."/>
            <person name="Ng W.-L."/>
            <person name="Kazmierczak K.M."/>
            <person name="Andrzejewski T.M."/>
            <person name="Davidsen T.M."/>
            <person name="Wayne K.J."/>
            <person name="Tettelin H."/>
            <person name="Glass J.I."/>
            <person name="Rusch D."/>
            <person name="Podicherti R."/>
            <person name="Tsui H.-C.T."/>
            <person name="Winkler M.E."/>
        </authorList>
    </citation>
    <scope>NUCLEOTIDE SEQUENCE</scope>
</reference>
<keyword evidence="1" id="KW-0812">Transmembrane</keyword>
<gene>
    <name evidence="2" type="ORF">METZ01_LOCUS332764</name>
</gene>
<evidence type="ECO:0008006" key="3">
    <source>
        <dbReference type="Google" id="ProtNLM"/>
    </source>
</evidence>
<evidence type="ECO:0000256" key="1">
    <source>
        <dbReference type="SAM" id="Phobius"/>
    </source>
</evidence>
<keyword evidence="1" id="KW-0472">Membrane</keyword>
<name>A0A382Q4I6_9ZZZZ</name>
<organism evidence="2">
    <name type="scientific">marine metagenome</name>
    <dbReference type="NCBI Taxonomy" id="408172"/>
    <lineage>
        <taxon>unclassified sequences</taxon>
        <taxon>metagenomes</taxon>
        <taxon>ecological metagenomes</taxon>
    </lineage>
</organism>
<evidence type="ECO:0000313" key="2">
    <source>
        <dbReference type="EMBL" id="SVC79910.1"/>
    </source>
</evidence>
<sequence length="150" mass="17109">MLFIIEEKASEQMKIIFRLVGILVGIILLWVSLVFSASELGGEVVTLLRPGQEGSFKKVRLWIVDDKDIAWIEHGTNKSFWINQLTHQSEISLIRGGVEEKYIAVPDLNSHDLYHQLRKEKYGIGERIIEITTFSSSKSCEGLPVRLKQI</sequence>
<feature type="transmembrane region" description="Helical" evidence="1">
    <location>
        <begin position="15"/>
        <end position="35"/>
    </location>
</feature>
<accession>A0A382Q4I6</accession>
<keyword evidence="1" id="KW-1133">Transmembrane helix</keyword>
<protein>
    <recommendedName>
        <fullName evidence="3">DUF385 domain-containing protein</fullName>
    </recommendedName>
</protein>
<dbReference type="EMBL" id="UINC01111583">
    <property type="protein sequence ID" value="SVC79910.1"/>
    <property type="molecule type" value="Genomic_DNA"/>
</dbReference>